<dbReference type="EMBL" id="KN831953">
    <property type="protein sequence ID" value="KIO10064.1"/>
    <property type="molecule type" value="Genomic_DNA"/>
</dbReference>
<protein>
    <submittedName>
        <fullName evidence="1">Uncharacterized protein</fullName>
    </submittedName>
</protein>
<dbReference type="Proteomes" id="UP000054217">
    <property type="component" value="Unassembled WGS sequence"/>
</dbReference>
<name>A0A0C3PNS2_PISTI</name>
<evidence type="ECO:0000313" key="1">
    <source>
        <dbReference type="EMBL" id="KIO10064.1"/>
    </source>
</evidence>
<keyword evidence="2" id="KW-1185">Reference proteome</keyword>
<accession>A0A0C3PNS2</accession>
<proteinExistence type="predicted"/>
<reference evidence="1 2" key="1">
    <citation type="submission" date="2014-04" db="EMBL/GenBank/DDBJ databases">
        <authorList>
            <consortium name="DOE Joint Genome Institute"/>
            <person name="Kuo A."/>
            <person name="Kohler A."/>
            <person name="Costa M.D."/>
            <person name="Nagy L.G."/>
            <person name="Floudas D."/>
            <person name="Copeland A."/>
            <person name="Barry K.W."/>
            <person name="Cichocki N."/>
            <person name="Veneault-Fourrey C."/>
            <person name="LaButti K."/>
            <person name="Lindquist E.A."/>
            <person name="Lipzen A."/>
            <person name="Lundell T."/>
            <person name="Morin E."/>
            <person name="Murat C."/>
            <person name="Sun H."/>
            <person name="Tunlid A."/>
            <person name="Henrissat B."/>
            <person name="Grigoriev I.V."/>
            <person name="Hibbett D.S."/>
            <person name="Martin F."/>
            <person name="Nordberg H.P."/>
            <person name="Cantor M.N."/>
            <person name="Hua S.X."/>
        </authorList>
    </citation>
    <scope>NUCLEOTIDE SEQUENCE [LARGE SCALE GENOMIC DNA]</scope>
    <source>
        <strain evidence="1 2">Marx 270</strain>
    </source>
</reference>
<evidence type="ECO:0000313" key="2">
    <source>
        <dbReference type="Proteomes" id="UP000054217"/>
    </source>
</evidence>
<sequence>MRFQSMRSLRIHHACCFHLKSPIIFVNTPEGFDAFLAARQLQSNCPHPLLPSMFTMTGRVETFAAHINVVELGCHFITESPRCTELLI</sequence>
<organism evidence="1 2">
    <name type="scientific">Pisolithus tinctorius Marx 270</name>
    <dbReference type="NCBI Taxonomy" id="870435"/>
    <lineage>
        <taxon>Eukaryota</taxon>
        <taxon>Fungi</taxon>
        <taxon>Dikarya</taxon>
        <taxon>Basidiomycota</taxon>
        <taxon>Agaricomycotina</taxon>
        <taxon>Agaricomycetes</taxon>
        <taxon>Agaricomycetidae</taxon>
        <taxon>Boletales</taxon>
        <taxon>Sclerodermatineae</taxon>
        <taxon>Pisolithaceae</taxon>
        <taxon>Pisolithus</taxon>
    </lineage>
</organism>
<dbReference type="AlphaFoldDB" id="A0A0C3PNS2"/>
<dbReference type="InParanoid" id="A0A0C3PNS2"/>
<reference evidence="2" key="2">
    <citation type="submission" date="2015-01" db="EMBL/GenBank/DDBJ databases">
        <title>Evolutionary Origins and Diversification of the Mycorrhizal Mutualists.</title>
        <authorList>
            <consortium name="DOE Joint Genome Institute"/>
            <consortium name="Mycorrhizal Genomics Consortium"/>
            <person name="Kohler A."/>
            <person name="Kuo A."/>
            <person name="Nagy L.G."/>
            <person name="Floudas D."/>
            <person name="Copeland A."/>
            <person name="Barry K.W."/>
            <person name="Cichocki N."/>
            <person name="Veneault-Fourrey C."/>
            <person name="LaButti K."/>
            <person name="Lindquist E.A."/>
            <person name="Lipzen A."/>
            <person name="Lundell T."/>
            <person name="Morin E."/>
            <person name="Murat C."/>
            <person name="Riley R."/>
            <person name="Ohm R."/>
            <person name="Sun H."/>
            <person name="Tunlid A."/>
            <person name="Henrissat B."/>
            <person name="Grigoriev I.V."/>
            <person name="Hibbett D.S."/>
            <person name="Martin F."/>
        </authorList>
    </citation>
    <scope>NUCLEOTIDE SEQUENCE [LARGE SCALE GENOMIC DNA]</scope>
    <source>
        <strain evidence="2">Marx 270</strain>
    </source>
</reference>
<gene>
    <name evidence="1" type="ORF">M404DRAFT_231268</name>
</gene>
<dbReference type="HOGENOM" id="CLU_2469969_0_0_1"/>